<accession>Q9PBK8</accession>
<evidence type="ECO:0000313" key="2">
    <source>
        <dbReference type="Proteomes" id="UP000000812"/>
    </source>
</evidence>
<proteinExistence type="predicted"/>
<name>Q9PBK8_XYLFA</name>
<evidence type="ECO:0000313" key="1">
    <source>
        <dbReference type="EMBL" id="AAF84935.1"/>
    </source>
</evidence>
<gene>
    <name evidence="1" type="ordered locus">XF_2136</name>
</gene>
<dbReference type="KEGG" id="xfa:XF_2136"/>
<dbReference type="PIR" id="B82595">
    <property type="entry name" value="B82595"/>
</dbReference>
<sequence>MESAFAAIRKMNHSREQVQAVLPSDLAWISSVKSSIAQIFADVFSVRLIVPALQMF</sequence>
<dbReference type="STRING" id="160492.XF_2136"/>
<dbReference type="Proteomes" id="UP000000812">
    <property type="component" value="Chromosome"/>
</dbReference>
<dbReference type="EMBL" id="AE003849">
    <property type="protein sequence ID" value="AAF84935.1"/>
    <property type="molecule type" value="Genomic_DNA"/>
</dbReference>
<dbReference type="HOGENOM" id="CLU_3013366_0_0_6"/>
<reference evidence="1 2" key="1">
    <citation type="journal article" date="2000" name="Nature">
        <title>The genome sequence of the plant pathogen Xylella fastidiosa.</title>
        <authorList>
            <person name="Simpson A.J."/>
            <person name="Reinach F.C."/>
            <person name="Arruda P."/>
            <person name="Abreu F.A."/>
            <person name="Acencio M."/>
            <person name="Alvarenga R."/>
            <person name="Alves L.M."/>
            <person name="Araya J.E."/>
            <person name="Baia G.S."/>
            <person name="Baptista C.S."/>
            <person name="Barros M.H."/>
            <person name="Bonaccorsi E.D."/>
            <person name="Bordin S."/>
            <person name="Bove J.M."/>
            <person name="Briones M.R."/>
            <person name="Bueno M.R."/>
            <person name="Camargo A.A."/>
            <person name="Camargo L.E."/>
            <person name="Carraro D.M."/>
            <person name="Carrer H."/>
            <person name="Colauto N.B."/>
            <person name="Colombo C."/>
            <person name="Costa F.F."/>
            <person name="Costa M.C."/>
            <person name="Costa-Neto C.M."/>
            <person name="Coutinho L.L."/>
            <person name="Cristofani M."/>
            <person name="Dias-Neto E."/>
            <person name="Docena C."/>
            <person name="El-Dorry H."/>
            <person name="Facincani A.P."/>
            <person name="Ferreira A.J."/>
            <person name="Ferreira V.C."/>
            <person name="Ferro J.A."/>
            <person name="Fraga J.S."/>
            <person name="Franca S.C."/>
            <person name="Franco M.C."/>
            <person name="Frohme M."/>
            <person name="Furlan L.R."/>
            <person name="Garnier M."/>
            <person name="Goldman G.H."/>
            <person name="Goldman M.H."/>
            <person name="Gomes S.L."/>
            <person name="Gruber A."/>
            <person name="Ho P.L."/>
            <person name="Hoheisel J.D."/>
            <person name="Junqueira M.L."/>
            <person name="Kemper E.L."/>
            <person name="Kitajima J.P."/>
            <person name="Krieger J.E."/>
            <person name="Kuramae E.E."/>
            <person name="Laigret F."/>
            <person name="Lambais M.R."/>
            <person name="Leite L.C."/>
            <person name="Lemos E.G."/>
            <person name="Lemos M.V."/>
            <person name="Lopes S.A."/>
            <person name="Lopes C.R."/>
            <person name="Machado J.A."/>
            <person name="Machado M.A."/>
            <person name="Madeira A.M."/>
            <person name="Madeira H.M."/>
            <person name="Marino C.L."/>
            <person name="Marques M.V."/>
            <person name="Martins E.A."/>
            <person name="Martins E.M."/>
            <person name="Matsukuma A.Y."/>
            <person name="Menck C.F."/>
            <person name="Miracca E.C."/>
            <person name="Miyaki C.Y."/>
            <person name="Monteriro-Vitorello C.B."/>
            <person name="Moon D.H."/>
            <person name="Nagai M.A."/>
            <person name="Nascimento A.L."/>
            <person name="Netto L.E."/>
            <person name="Nhani A.Jr."/>
            <person name="Nobrega F.G."/>
            <person name="Nunes L.R."/>
            <person name="Oliveira M.A."/>
            <person name="de Oliveira M.C."/>
            <person name="de Oliveira R.C."/>
            <person name="Palmieri D.A."/>
            <person name="Paris A."/>
            <person name="Peixoto B.R."/>
            <person name="Pereira G.A."/>
            <person name="Pereira H.A.Jr."/>
            <person name="Pesquero J.B."/>
            <person name="Quaggio R.B."/>
            <person name="Roberto P.G."/>
            <person name="Rodrigues V."/>
            <person name="de M Rosa A.J."/>
            <person name="de Rosa V.E.Jr."/>
            <person name="de Sa R.G."/>
            <person name="Santelli R.V."/>
            <person name="Sawasaki H.E."/>
            <person name="da Silva A.C."/>
            <person name="da Silva A.M."/>
            <person name="da Silva F.R."/>
            <person name="da Silva W.A.Jr."/>
            <person name="da Silveira J.F."/>
            <person name="Silvestri M.L."/>
            <person name="Siqueira W.J."/>
            <person name="de Souza A.A."/>
            <person name="de Souza A.P."/>
            <person name="Terenzi M.F."/>
            <person name="Truffi D."/>
            <person name="Tsai S.M."/>
            <person name="Tsuhako M.H."/>
            <person name="Vallada H."/>
            <person name="Van Sluys M.A."/>
            <person name="Verjovski-Almeida S."/>
            <person name="Vettore A.L."/>
            <person name="Zago M.A."/>
            <person name="Zatz M."/>
            <person name="Meidanis J."/>
            <person name="Setubal J.C."/>
        </authorList>
    </citation>
    <scope>NUCLEOTIDE SEQUENCE [LARGE SCALE GENOMIC DNA]</scope>
    <source>
        <strain evidence="1 2">9a5c</strain>
    </source>
</reference>
<dbReference type="AlphaFoldDB" id="Q9PBK8"/>
<protein>
    <submittedName>
        <fullName evidence="1">Uncharacterized protein</fullName>
    </submittedName>
</protein>
<organism evidence="1 2">
    <name type="scientific">Xylella fastidiosa (strain 9a5c)</name>
    <dbReference type="NCBI Taxonomy" id="160492"/>
    <lineage>
        <taxon>Bacteria</taxon>
        <taxon>Pseudomonadati</taxon>
        <taxon>Pseudomonadota</taxon>
        <taxon>Gammaproteobacteria</taxon>
        <taxon>Lysobacterales</taxon>
        <taxon>Lysobacteraceae</taxon>
        <taxon>Xylella</taxon>
    </lineage>
</organism>